<evidence type="ECO:0000313" key="3">
    <source>
        <dbReference type="EMBL" id="VFS46020.1"/>
    </source>
</evidence>
<protein>
    <submittedName>
        <fullName evidence="3">Cystathionine beta-lyase PatB</fullName>
        <ecNumber evidence="3">4.4.1.8</ecNumber>
    </submittedName>
</protein>
<sequence>MDNQHDDFDKTSVRAGTHSAKWNSRITESGIIPLSVADMDIPAPPQVIKKLAELNQKDIYGYTSPSTNWNKIVTNWIKRQYQWKIKSDWVIFFSRVIQAVSLPIQKATQYQDKTVVSPALLPPC</sequence>
<dbReference type="EMBL" id="CAADJA010000002">
    <property type="protein sequence ID" value="VFS46020.1"/>
    <property type="molecule type" value="Genomic_DNA"/>
</dbReference>
<reference evidence="3 4" key="1">
    <citation type="submission" date="2019-03" db="EMBL/GenBank/DDBJ databases">
        <authorList>
            <consortium name="Pathogen Informatics"/>
        </authorList>
    </citation>
    <scope>NUCLEOTIDE SEQUENCE [LARGE SCALE GENOMIC DNA]</scope>
    <source>
        <strain evidence="3 4">NCTC12282</strain>
    </source>
</reference>
<comment type="cofactor">
    <cofactor evidence="1">
        <name>pyridoxal 5'-phosphate</name>
        <dbReference type="ChEBI" id="CHEBI:597326"/>
    </cofactor>
</comment>
<dbReference type="Gene3D" id="3.90.1150.10">
    <property type="entry name" value="Aspartate Aminotransferase, domain 1"/>
    <property type="match status" value="1"/>
</dbReference>
<organism evidence="3 4">
    <name type="scientific">Budvicia aquatica</name>
    <dbReference type="NCBI Taxonomy" id="82979"/>
    <lineage>
        <taxon>Bacteria</taxon>
        <taxon>Pseudomonadati</taxon>
        <taxon>Pseudomonadota</taxon>
        <taxon>Gammaproteobacteria</taxon>
        <taxon>Enterobacterales</taxon>
        <taxon>Budviciaceae</taxon>
        <taxon>Budvicia</taxon>
    </lineage>
</organism>
<dbReference type="Proteomes" id="UP000373449">
    <property type="component" value="Unassembled WGS sequence"/>
</dbReference>
<accession>A0A484ZC94</accession>
<dbReference type="Gene3D" id="3.40.640.10">
    <property type="entry name" value="Type I PLP-dependent aspartate aminotransferase-like (Major domain)"/>
    <property type="match status" value="1"/>
</dbReference>
<proteinExistence type="predicted"/>
<dbReference type="InterPro" id="IPR015422">
    <property type="entry name" value="PyrdxlP-dep_Trfase_small"/>
</dbReference>
<evidence type="ECO:0000256" key="2">
    <source>
        <dbReference type="ARBA" id="ARBA00022898"/>
    </source>
</evidence>
<gene>
    <name evidence="3" type="primary">patB_1</name>
    <name evidence="3" type="ORF">NCTC12282_00908</name>
</gene>
<dbReference type="PANTHER" id="PTHR43525">
    <property type="entry name" value="PROTEIN MALY"/>
    <property type="match status" value="1"/>
</dbReference>
<dbReference type="InterPro" id="IPR015421">
    <property type="entry name" value="PyrdxlP-dep_Trfase_major"/>
</dbReference>
<dbReference type="PANTHER" id="PTHR43525:SF1">
    <property type="entry name" value="PROTEIN MALY"/>
    <property type="match status" value="1"/>
</dbReference>
<dbReference type="SUPFAM" id="SSF53383">
    <property type="entry name" value="PLP-dependent transferases"/>
    <property type="match status" value="1"/>
</dbReference>
<dbReference type="InterPro" id="IPR015424">
    <property type="entry name" value="PyrdxlP-dep_Trfase"/>
</dbReference>
<dbReference type="AlphaFoldDB" id="A0A484ZC94"/>
<dbReference type="InterPro" id="IPR051798">
    <property type="entry name" value="Class-II_PLP-Dep_Aminotrans"/>
</dbReference>
<dbReference type="EC" id="4.4.1.8" evidence="3"/>
<dbReference type="RefSeq" id="WP_134530948.1">
    <property type="nucleotide sequence ID" value="NZ_CAADJA010000002.1"/>
</dbReference>
<evidence type="ECO:0000256" key="1">
    <source>
        <dbReference type="ARBA" id="ARBA00001933"/>
    </source>
</evidence>
<dbReference type="GO" id="GO:0016829">
    <property type="term" value="F:lyase activity"/>
    <property type="evidence" value="ECO:0007669"/>
    <property type="project" value="UniProtKB-KW"/>
</dbReference>
<keyword evidence="3" id="KW-0456">Lyase</keyword>
<name>A0A484ZC94_9GAMM</name>
<keyword evidence="2" id="KW-0663">Pyridoxal phosphate</keyword>
<evidence type="ECO:0000313" key="4">
    <source>
        <dbReference type="Proteomes" id="UP000373449"/>
    </source>
</evidence>